<dbReference type="CDD" id="cd02252">
    <property type="entry name" value="nylC_like"/>
    <property type="match status" value="1"/>
</dbReference>
<dbReference type="AlphaFoldDB" id="A0A347ZT40"/>
<keyword evidence="3" id="KW-1185">Reference proteome</keyword>
<keyword evidence="2" id="KW-0378">Hydrolase</keyword>
<dbReference type="SUPFAM" id="SSF56266">
    <property type="entry name" value="DmpA/ArgJ-like"/>
    <property type="match status" value="1"/>
</dbReference>
<sequence>MNITNSITDIPGILVGQAEDETALTGCTVILCKGGAVAGVNQRGGAPGTRETDLLRPMHMVQKVHAIMLAGGSAYGLDAAGGAMQYLEEQKAGINTGPAVVPIVPSAILFDLALGDAHIRPDKQMGYNACLQASTEKPQEGCHGAGTGATVGKILGMGQAMKSGIGTSSMEVTAGVVIGAIVAVNALGDIIDYKTNQIVAGTRSIQKGPIKIGQETIYANTLSIMQSKLGQAALSFAGKQNTIIGVIATNATLDKEGANKFAEAASNGIAISTRPAFTTMDGDTIFSLATGKKHVDLNLLCAFAPIVFAEAMLNAVRKAEPAGGLPAVQSIHPSQ</sequence>
<evidence type="ECO:0000313" key="2">
    <source>
        <dbReference type="EMBL" id="REG10953.1"/>
    </source>
</evidence>
<dbReference type="Gene3D" id="3.60.70.12">
    <property type="entry name" value="L-amino peptidase D-ALA esterase/amidase"/>
    <property type="match status" value="1"/>
</dbReference>
<comment type="similarity">
    <text evidence="1">Belongs to the peptidase S58 family.</text>
</comment>
<keyword evidence="2" id="KW-0645">Protease</keyword>
<proteinExistence type="inferred from homology"/>
<dbReference type="Proteomes" id="UP000256388">
    <property type="component" value="Unassembled WGS sequence"/>
</dbReference>
<keyword evidence="2" id="KW-0031">Aminopeptidase</keyword>
<dbReference type="InterPro" id="IPR005321">
    <property type="entry name" value="Peptidase_S58_DmpA"/>
</dbReference>
<dbReference type="Pfam" id="PF03576">
    <property type="entry name" value="Peptidase_S58"/>
    <property type="match status" value="1"/>
</dbReference>
<dbReference type="RefSeq" id="WP_116224103.1">
    <property type="nucleotide sequence ID" value="NZ_AP018437.1"/>
</dbReference>
<reference evidence="2 3" key="1">
    <citation type="submission" date="2018-08" db="EMBL/GenBank/DDBJ databases">
        <title>Genomic Encyclopedia of Type Strains, Phase IV (KMG-IV): sequencing the most valuable type-strain genomes for metagenomic binning, comparative biology and taxonomic classification.</title>
        <authorList>
            <person name="Goeker M."/>
        </authorList>
    </citation>
    <scope>NUCLEOTIDE SEQUENCE [LARGE SCALE GENOMIC DNA]</scope>
    <source>
        <strain evidence="2 3">DSM 23923</strain>
    </source>
</reference>
<dbReference type="OrthoDB" id="9808347at2"/>
<accession>A0A347ZT40</accession>
<protein>
    <submittedName>
        <fullName evidence="2">L-aminopeptidase/D-esterase-like protein</fullName>
    </submittedName>
</protein>
<dbReference type="InterPro" id="IPR016117">
    <property type="entry name" value="ArgJ-like_dom_sf"/>
</dbReference>
<dbReference type="EMBL" id="QUMS01000001">
    <property type="protein sequence ID" value="REG10953.1"/>
    <property type="molecule type" value="Genomic_DNA"/>
</dbReference>
<evidence type="ECO:0000256" key="1">
    <source>
        <dbReference type="ARBA" id="ARBA00007068"/>
    </source>
</evidence>
<dbReference type="PANTHER" id="PTHR36512:SF3">
    <property type="entry name" value="BLR5678 PROTEIN"/>
    <property type="match status" value="1"/>
</dbReference>
<gene>
    <name evidence="2" type="ORF">DFR64_0822</name>
</gene>
<comment type="caution">
    <text evidence="2">The sequence shown here is derived from an EMBL/GenBank/DDBJ whole genome shotgun (WGS) entry which is preliminary data.</text>
</comment>
<dbReference type="GO" id="GO:0004177">
    <property type="term" value="F:aminopeptidase activity"/>
    <property type="evidence" value="ECO:0007669"/>
    <property type="project" value="UniProtKB-KW"/>
</dbReference>
<organism evidence="2 3">
    <name type="scientific">Pelolinea submarina</name>
    <dbReference type="NCBI Taxonomy" id="913107"/>
    <lineage>
        <taxon>Bacteria</taxon>
        <taxon>Bacillati</taxon>
        <taxon>Chloroflexota</taxon>
        <taxon>Anaerolineae</taxon>
        <taxon>Anaerolineales</taxon>
        <taxon>Anaerolineaceae</taxon>
        <taxon>Pelolinea</taxon>
    </lineage>
</organism>
<dbReference type="PANTHER" id="PTHR36512">
    <property type="entry name" value="D-AMINOPEPTIDASE"/>
    <property type="match status" value="1"/>
</dbReference>
<name>A0A347ZT40_9CHLR</name>
<evidence type="ECO:0000313" key="3">
    <source>
        <dbReference type="Proteomes" id="UP000256388"/>
    </source>
</evidence>